<protein>
    <recommendedName>
        <fullName evidence="4">Lipoprotein</fullName>
    </recommendedName>
</protein>
<organism evidence="2 3">
    <name type="scientific">Capnocytophaga gingivalis</name>
    <dbReference type="NCBI Taxonomy" id="1017"/>
    <lineage>
        <taxon>Bacteria</taxon>
        <taxon>Pseudomonadati</taxon>
        <taxon>Bacteroidota</taxon>
        <taxon>Flavobacteriia</taxon>
        <taxon>Flavobacteriales</taxon>
        <taxon>Flavobacteriaceae</taxon>
        <taxon>Capnocytophaga</taxon>
    </lineage>
</organism>
<evidence type="ECO:0000256" key="1">
    <source>
        <dbReference type="SAM" id="SignalP"/>
    </source>
</evidence>
<name>A0ABU5Z9B4_9FLAO</name>
<keyword evidence="3" id="KW-1185">Reference proteome</keyword>
<feature type="signal peptide" evidence="1">
    <location>
        <begin position="1"/>
        <end position="20"/>
    </location>
</feature>
<evidence type="ECO:0000313" key="3">
    <source>
        <dbReference type="Proteomes" id="UP001311730"/>
    </source>
</evidence>
<comment type="caution">
    <text evidence="2">The sequence shown here is derived from an EMBL/GenBank/DDBJ whole genome shotgun (WGS) entry which is preliminary data.</text>
</comment>
<gene>
    <name evidence="2" type="ORF">VJJ08_09655</name>
</gene>
<accession>A0ABU5Z9B4</accession>
<sequence>MYRILLVFLALLLWGCPKHTPTINEVPLTAEIEKELYKAISCARFLLDERSKFRQYGYYYVYDACPIEWNPFGKVDVFLYPKNEQFDLKVVQAAMYGDYEQEWVDVVFNPIKDMSPVQIAQNFNALLVVTDKKYLTSSITTETTDPAQIITYSLKDSKWTKGAPLEITNDTWGKYQDKINQEAEQLISPYKDRLPITVTSLFVKRMESVHYLLAKEKSADLNGDGKQDYLYIFTPNDNEVSTTLFALLLSDGKDSYQLLYEHCYYPYTLMYNSQFNLVTKGKYFTIEQHVKYSEEDSDNNKDYYITFQVEGDKVLLHRLGMITYQDGKKELQLSTKDFGEVPFEELWGFLEKNL</sequence>
<dbReference type="EMBL" id="JAYKBW010000010">
    <property type="protein sequence ID" value="MEB3075560.1"/>
    <property type="molecule type" value="Genomic_DNA"/>
</dbReference>
<dbReference type="RefSeq" id="WP_323983736.1">
    <property type="nucleotide sequence ID" value="NZ_JAYKBW010000010.1"/>
</dbReference>
<feature type="chain" id="PRO_5046747636" description="Lipoprotein" evidence="1">
    <location>
        <begin position="21"/>
        <end position="354"/>
    </location>
</feature>
<reference evidence="2 3" key="1">
    <citation type="submission" date="2023-12" db="EMBL/GenBank/DDBJ databases">
        <title>Genomic sequences of Capnocytophaga and Parvimonas strains.</title>
        <authorList>
            <person name="Watt R.M."/>
            <person name="Wang M."/>
            <person name="Yang T."/>
            <person name="Tong W.M."/>
        </authorList>
    </citation>
    <scope>NUCLEOTIDE SEQUENCE [LARGE SCALE GENOMIC DNA]</scope>
    <source>
        <strain evidence="2 3">CCUG 13096</strain>
    </source>
</reference>
<dbReference type="Proteomes" id="UP001311730">
    <property type="component" value="Unassembled WGS sequence"/>
</dbReference>
<evidence type="ECO:0008006" key="4">
    <source>
        <dbReference type="Google" id="ProtNLM"/>
    </source>
</evidence>
<keyword evidence="1" id="KW-0732">Signal</keyword>
<evidence type="ECO:0000313" key="2">
    <source>
        <dbReference type="EMBL" id="MEB3075560.1"/>
    </source>
</evidence>
<proteinExistence type="predicted"/>